<keyword evidence="7 9" id="KW-0378">Hydrolase</keyword>
<dbReference type="AlphaFoldDB" id="A0A3T0D698"/>
<dbReference type="GO" id="GO:0004521">
    <property type="term" value="F:RNA endonuclease activity"/>
    <property type="evidence" value="ECO:0007669"/>
    <property type="project" value="UniProtKB-UniRule"/>
</dbReference>
<feature type="binding site" evidence="9">
    <location>
        <position position="128"/>
    </location>
    <ligand>
        <name>Zn(2+)</name>
        <dbReference type="ChEBI" id="CHEBI:29105"/>
        <note>catalytic</note>
    </ligand>
</feature>
<dbReference type="GO" id="GO:0006364">
    <property type="term" value="P:rRNA processing"/>
    <property type="evidence" value="ECO:0007669"/>
    <property type="project" value="UniProtKB-UniRule"/>
</dbReference>
<feature type="binding site" evidence="9">
    <location>
        <position position="124"/>
    </location>
    <ligand>
        <name>Zn(2+)</name>
        <dbReference type="ChEBI" id="CHEBI:29105"/>
        <note>catalytic</note>
    </ligand>
</feature>
<name>A0A3T0D698_9FIRM</name>
<sequence>MKIYIQNQQDKYQIDESISKIIEDSVLNTLKVFMDDDNYEISVMIVDNQFIKELNKHYRSIDRETDVLSFPIFEFKNGELQEDIAIVEEEIPLGDIVISIEKAYEQAKEFGHSVEREIAYLTVHSVLHLLGFDHIEEDDKRLMRKYEEMVLEGMGLTR</sequence>
<dbReference type="HAMAP" id="MF_00009">
    <property type="entry name" value="Endoribonucl_YbeY"/>
    <property type="match status" value="1"/>
</dbReference>
<keyword evidence="9" id="KW-0963">Cytoplasm</keyword>
<dbReference type="PANTHER" id="PTHR46986:SF1">
    <property type="entry name" value="ENDORIBONUCLEASE YBEY, CHLOROPLASTIC"/>
    <property type="match status" value="1"/>
</dbReference>
<evidence type="ECO:0000313" key="11">
    <source>
        <dbReference type="Proteomes" id="UP000282930"/>
    </source>
</evidence>
<dbReference type="Proteomes" id="UP000282930">
    <property type="component" value="Chromosome"/>
</dbReference>
<organism evidence="10 11">
    <name type="scientific">Caldicellulosiruptor changbaiensis</name>
    <dbReference type="NCBI Taxonomy" id="1222016"/>
    <lineage>
        <taxon>Bacteria</taxon>
        <taxon>Bacillati</taxon>
        <taxon>Bacillota</taxon>
        <taxon>Bacillota incertae sedis</taxon>
        <taxon>Caldicellulosiruptorales</taxon>
        <taxon>Caldicellulosiruptoraceae</taxon>
        <taxon>Caldicellulosiruptor</taxon>
    </lineage>
</organism>
<keyword evidence="3 9" id="KW-0698">rRNA processing</keyword>
<protein>
    <recommendedName>
        <fullName evidence="9">Endoribonuclease YbeY</fullName>
        <ecNumber evidence="9">3.1.-.-</ecNumber>
    </recommendedName>
</protein>
<dbReference type="Gene3D" id="3.40.390.30">
    <property type="entry name" value="Metalloproteases ('zincins'), catalytic domain"/>
    <property type="match status" value="1"/>
</dbReference>
<keyword evidence="5 9" id="KW-0479">Metal-binding</keyword>
<keyword evidence="11" id="KW-1185">Reference proteome</keyword>
<keyword evidence="2 9" id="KW-0690">Ribosome biogenesis</keyword>
<evidence type="ECO:0000256" key="4">
    <source>
        <dbReference type="ARBA" id="ARBA00022722"/>
    </source>
</evidence>
<keyword evidence="6 9" id="KW-0255">Endonuclease</keyword>
<evidence type="ECO:0000256" key="8">
    <source>
        <dbReference type="ARBA" id="ARBA00022833"/>
    </source>
</evidence>
<evidence type="ECO:0000313" key="10">
    <source>
        <dbReference type="EMBL" id="AZT90432.1"/>
    </source>
</evidence>
<keyword evidence="8 9" id="KW-0862">Zinc</keyword>
<dbReference type="InterPro" id="IPR002036">
    <property type="entry name" value="YbeY"/>
</dbReference>
<accession>A0A3T0D698</accession>
<comment type="subcellular location">
    <subcellularLocation>
        <location evidence="9">Cytoplasm</location>
    </subcellularLocation>
</comment>
<dbReference type="KEGG" id="ccha:ELD05_07105"/>
<dbReference type="SUPFAM" id="SSF55486">
    <property type="entry name" value="Metalloproteases ('zincins'), catalytic domain"/>
    <property type="match status" value="1"/>
</dbReference>
<gene>
    <name evidence="9 10" type="primary">ybeY</name>
    <name evidence="10" type="ORF">ELD05_07105</name>
</gene>
<dbReference type="GO" id="GO:0008270">
    <property type="term" value="F:zinc ion binding"/>
    <property type="evidence" value="ECO:0007669"/>
    <property type="project" value="UniProtKB-UniRule"/>
</dbReference>
<dbReference type="GO" id="GO:0005737">
    <property type="term" value="C:cytoplasm"/>
    <property type="evidence" value="ECO:0007669"/>
    <property type="project" value="UniProtKB-SubCell"/>
</dbReference>
<evidence type="ECO:0000256" key="1">
    <source>
        <dbReference type="ARBA" id="ARBA00010875"/>
    </source>
</evidence>
<evidence type="ECO:0000256" key="5">
    <source>
        <dbReference type="ARBA" id="ARBA00022723"/>
    </source>
</evidence>
<keyword evidence="4 9" id="KW-0540">Nuclease</keyword>
<evidence type="ECO:0000256" key="3">
    <source>
        <dbReference type="ARBA" id="ARBA00022552"/>
    </source>
</evidence>
<evidence type="ECO:0000256" key="9">
    <source>
        <dbReference type="HAMAP-Rule" id="MF_00009"/>
    </source>
</evidence>
<dbReference type="RefSeq" id="WP_127351887.1">
    <property type="nucleotide sequence ID" value="NZ_CP034791.1"/>
</dbReference>
<dbReference type="NCBIfam" id="TIGR00043">
    <property type="entry name" value="rRNA maturation RNase YbeY"/>
    <property type="match status" value="1"/>
</dbReference>
<comment type="cofactor">
    <cofactor evidence="9">
        <name>Zn(2+)</name>
        <dbReference type="ChEBI" id="CHEBI:29105"/>
    </cofactor>
    <text evidence="9">Binds 1 zinc ion.</text>
</comment>
<reference evidence="10 11" key="1">
    <citation type="submission" date="2018-12" db="EMBL/GenBank/DDBJ databases">
        <title>Genome sequence from the cellulolytic species, Caldicellulosiruptor changbaiensis.</title>
        <authorList>
            <person name="Blumer-Schuette S.E."/>
            <person name="Mendoza C."/>
        </authorList>
    </citation>
    <scope>NUCLEOTIDE SEQUENCE [LARGE SCALE GENOMIC DNA]</scope>
    <source>
        <strain evidence="10 11">CBS-Z</strain>
    </source>
</reference>
<evidence type="ECO:0000256" key="6">
    <source>
        <dbReference type="ARBA" id="ARBA00022759"/>
    </source>
</evidence>
<dbReference type="PROSITE" id="PS01306">
    <property type="entry name" value="UPF0054"/>
    <property type="match status" value="1"/>
</dbReference>
<proteinExistence type="inferred from homology"/>
<dbReference type="Pfam" id="PF02130">
    <property type="entry name" value="YbeY"/>
    <property type="match status" value="1"/>
</dbReference>
<dbReference type="InterPro" id="IPR020549">
    <property type="entry name" value="YbeY_CS"/>
</dbReference>
<feature type="binding site" evidence="9">
    <location>
        <position position="134"/>
    </location>
    <ligand>
        <name>Zn(2+)</name>
        <dbReference type="ChEBI" id="CHEBI:29105"/>
        <note>catalytic</note>
    </ligand>
</feature>
<dbReference type="EMBL" id="CP034791">
    <property type="protein sequence ID" value="AZT90432.1"/>
    <property type="molecule type" value="Genomic_DNA"/>
</dbReference>
<dbReference type="GO" id="GO:0004222">
    <property type="term" value="F:metalloendopeptidase activity"/>
    <property type="evidence" value="ECO:0007669"/>
    <property type="project" value="InterPro"/>
</dbReference>
<evidence type="ECO:0000256" key="7">
    <source>
        <dbReference type="ARBA" id="ARBA00022801"/>
    </source>
</evidence>
<dbReference type="PANTHER" id="PTHR46986">
    <property type="entry name" value="ENDORIBONUCLEASE YBEY, CHLOROPLASTIC"/>
    <property type="match status" value="1"/>
</dbReference>
<dbReference type="InterPro" id="IPR023091">
    <property type="entry name" value="MetalPrtase_cat_dom_sf_prd"/>
</dbReference>
<dbReference type="EC" id="3.1.-.-" evidence="9"/>
<comment type="function">
    <text evidence="9">Single strand-specific metallo-endoribonuclease involved in late-stage 70S ribosome quality control and in maturation of the 3' terminus of the 16S rRNA.</text>
</comment>
<comment type="similarity">
    <text evidence="1 9">Belongs to the endoribonuclease YbeY family.</text>
</comment>
<evidence type="ECO:0000256" key="2">
    <source>
        <dbReference type="ARBA" id="ARBA00022517"/>
    </source>
</evidence>